<name>A0A1R4G4D1_9MICO</name>
<accession>A0A1R4G4D1</accession>
<gene>
    <name evidence="1" type="ORF">CZ674_08685</name>
</gene>
<dbReference type="EMBL" id="FUHU01000037">
    <property type="protein sequence ID" value="SJM63024.1"/>
    <property type="molecule type" value="Genomic_DNA"/>
</dbReference>
<dbReference type="AlphaFoldDB" id="A0A1R4G4D1"/>
<keyword evidence="2" id="KW-1185">Reference proteome</keyword>
<evidence type="ECO:0000313" key="2">
    <source>
        <dbReference type="Proteomes" id="UP000195787"/>
    </source>
</evidence>
<organism evidence="1 2">
    <name type="scientific">Agrococcus casei LMG 22410</name>
    <dbReference type="NCBI Taxonomy" id="1255656"/>
    <lineage>
        <taxon>Bacteria</taxon>
        <taxon>Bacillati</taxon>
        <taxon>Actinomycetota</taxon>
        <taxon>Actinomycetes</taxon>
        <taxon>Micrococcales</taxon>
        <taxon>Microbacteriaceae</taxon>
        <taxon>Agrococcus</taxon>
    </lineage>
</organism>
<evidence type="ECO:0000313" key="1">
    <source>
        <dbReference type="EMBL" id="SJM63024.1"/>
    </source>
</evidence>
<proteinExistence type="predicted"/>
<dbReference type="Proteomes" id="UP000195787">
    <property type="component" value="Unassembled WGS sequence"/>
</dbReference>
<reference evidence="1 2" key="1">
    <citation type="submission" date="2017-02" db="EMBL/GenBank/DDBJ databases">
        <authorList>
            <person name="Peterson S.W."/>
        </authorList>
    </citation>
    <scope>NUCLEOTIDE SEQUENCE [LARGE SCALE GENOMIC DNA]</scope>
    <source>
        <strain evidence="1 2">LMG 22410</strain>
    </source>
</reference>
<sequence>MQPATLPRMATAFSSAWTASRDFILESMEYPTIRPLNAWRIQRASATP</sequence>
<protein>
    <submittedName>
        <fullName evidence="1">Uncharacterized protein</fullName>
    </submittedName>
</protein>